<comment type="similarity">
    <text evidence="2">Belongs to the DoxX family.</text>
</comment>
<comment type="subcellular location">
    <subcellularLocation>
        <location evidence="1">Cell membrane</location>
        <topology evidence="1">Multi-pass membrane protein</topology>
    </subcellularLocation>
</comment>
<feature type="transmembrane region" description="Helical" evidence="7">
    <location>
        <begin position="92"/>
        <end position="109"/>
    </location>
</feature>
<evidence type="ECO:0000256" key="2">
    <source>
        <dbReference type="ARBA" id="ARBA00006679"/>
    </source>
</evidence>
<feature type="transmembrane region" description="Helical" evidence="7">
    <location>
        <begin position="21"/>
        <end position="45"/>
    </location>
</feature>
<keyword evidence="9" id="KW-1185">Reference proteome</keyword>
<protein>
    <submittedName>
        <fullName evidence="8">DoxX family protein</fullName>
    </submittedName>
</protein>
<evidence type="ECO:0000256" key="5">
    <source>
        <dbReference type="ARBA" id="ARBA00022989"/>
    </source>
</evidence>
<dbReference type="Proteomes" id="UP000809621">
    <property type="component" value="Unassembled WGS sequence"/>
</dbReference>
<name>A0ABS2HRF1_9VIBR</name>
<keyword evidence="5 7" id="KW-1133">Transmembrane helix</keyword>
<feature type="transmembrane region" description="Helical" evidence="7">
    <location>
        <begin position="121"/>
        <end position="141"/>
    </location>
</feature>
<evidence type="ECO:0000256" key="4">
    <source>
        <dbReference type="ARBA" id="ARBA00022692"/>
    </source>
</evidence>
<dbReference type="EMBL" id="JAFEUM010000014">
    <property type="protein sequence ID" value="MBM7038624.1"/>
    <property type="molecule type" value="Genomic_DNA"/>
</dbReference>
<evidence type="ECO:0000256" key="6">
    <source>
        <dbReference type="ARBA" id="ARBA00023136"/>
    </source>
</evidence>
<dbReference type="PANTHER" id="PTHR33452:SF1">
    <property type="entry name" value="INNER MEMBRANE PROTEIN YPHA-RELATED"/>
    <property type="match status" value="1"/>
</dbReference>
<keyword evidence="4 7" id="KW-0812">Transmembrane</keyword>
<comment type="caution">
    <text evidence="8">The sequence shown here is derived from an EMBL/GenBank/DDBJ whole genome shotgun (WGS) entry which is preliminary data.</text>
</comment>
<keyword evidence="3" id="KW-1003">Cell membrane</keyword>
<evidence type="ECO:0000256" key="7">
    <source>
        <dbReference type="SAM" id="Phobius"/>
    </source>
</evidence>
<keyword evidence="6 7" id="KW-0472">Membrane</keyword>
<evidence type="ECO:0000256" key="1">
    <source>
        <dbReference type="ARBA" id="ARBA00004651"/>
    </source>
</evidence>
<evidence type="ECO:0000313" key="9">
    <source>
        <dbReference type="Proteomes" id="UP000809621"/>
    </source>
</evidence>
<proteinExistence type="inferred from homology"/>
<dbReference type="InterPro" id="IPR051907">
    <property type="entry name" value="DoxX-like_oxidoreductase"/>
</dbReference>
<sequence>MPLKLPYSPLIQPVQEQLSTITLLVCRVWVAYVFFNAGLTKISTWESTLFLFEYEYQVPLLPWKLAAYLGTAAELILPVFVLLGLFTRPMAIALFAFNAIAVISYPLLWEKGYYDHQFWGVMILNLVIWGGGKLSVDYAFFKQS</sequence>
<dbReference type="Pfam" id="PF07681">
    <property type="entry name" value="DoxX"/>
    <property type="match status" value="1"/>
</dbReference>
<dbReference type="InterPro" id="IPR032808">
    <property type="entry name" value="DoxX"/>
</dbReference>
<feature type="transmembrane region" description="Helical" evidence="7">
    <location>
        <begin position="65"/>
        <end position="85"/>
    </location>
</feature>
<gene>
    <name evidence="8" type="ORF">JQC93_19795</name>
</gene>
<organism evidence="8 9">
    <name type="scientific">Vibrio ulleungensis</name>
    <dbReference type="NCBI Taxonomy" id="2807619"/>
    <lineage>
        <taxon>Bacteria</taxon>
        <taxon>Pseudomonadati</taxon>
        <taxon>Pseudomonadota</taxon>
        <taxon>Gammaproteobacteria</taxon>
        <taxon>Vibrionales</taxon>
        <taxon>Vibrionaceae</taxon>
        <taxon>Vibrio</taxon>
    </lineage>
</organism>
<accession>A0ABS2HRF1</accession>
<evidence type="ECO:0000256" key="3">
    <source>
        <dbReference type="ARBA" id="ARBA00022475"/>
    </source>
</evidence>
<dbReference type="PANTHER" id="PTHR33452">
    <property type="entry name" value="OXIDOREDUCTASE CATD-RELATED"/>
    <property type="match status" value="1"/>
</dbReference>
<evidence type="ECO:0000313" key="8">
    <source>
        <dbReference type="EMBL" id="MBM7038624.1"/>
    </source>
</evidence>
<dbReference type="RefSeq" id="WP_205160055.1">
    <property type="nucleotide sequence ID" value="NZ_JAFEUM010000014.1"/>
</dbReference>
<reference evidence="8 9" key="1">
    <citation type="submission" date="2021-02" db="EMBL/GenBank/DDBJ databases">
        <authorList>
            <person name="Park J.-S."/>
        </authorList>
    </citation>
    <scope>NUCLEOTIDE SEQUENCE [LARGE SCALE GENOMIC DNA]</scope>
    <source>
        <strain evidence="8 9">188UL20-2</strain>
    </source>
</reference>